<reference evidence="12" key="2">
    <citation type="submission" date="2015-01" db="EMBL/GenBank/DDBJ databases">
        <title>Evolutionary Origins and Diversification of the Mycorrhizal Mutualists.</title>
        <authorList>
            <consortium name="DOE Joint Genome Institute"/>
            <consortium name="Mycorrhizal Genomics Consortium"/>
            <person name="Kohler A."/>
            <person name="Kuo A."/>
            <person name="Nagy L.G."/>
            <person name="Floudas D."/>
            <person name="Copeland A."/>
            <person name="Barry K.W."/>
            <person name="Cichocki N."/>
            <person name="Veneault-Fourrey C."/>
            <person name="LaButti K."/>
            <person name="Lindquist E.A."/>
            <person name="Lipzen A."/>
            <person name="Lundell T."/>
            <person name="Morin E."/>
            <person name="Murat C."/>
            <person name="Riley R."/>
            <person name="Ohm R."/>
            <person name="Sun H."/>
            <person name="Tunlid A."/>
            <person name="Henrissat B."/>
            <person name="Grigoriev I.V."/>
            <person name="Hibbett D.S."/>
            <person name="Martin F."/>
        </authorList>
    </citation>
    <scope>NUCLEOTIDE SEQUENCE [LARGE SCALE GENOMIC DNA]</scope>
    <source>
        <strain evidence="12">MAFF 305830</strain>
    </source>
</reference>
<dbReference type="Proteomes" id="UP000054097">
    <property type="component" value="Unassembled WGS sequence"/>
</dbReference>
<evidence type="ECO:0000313" key="11">
    <source>
        <dbReference type="EMBL" id="KIM24843.1"/>
    </source>
</evidence>
<keyword evidence="7 10" id="KW-1133">Transmembrane helix</keyword>
<organism evidence="11 12">
    <name type="scientific">Serendipita vermifera MAFF 305830</name>
    <dbReference type="NCBI Taxonomy" id="933852"/>
    <lineage>
        <taxon>Eukaryota</taxon>
        <taxon>Fungi</taxon>
        <taxon>Dikarya</taxon>
        <taxon>Basidiomycota</taxon>
        <taxon>Agaricomycotina</taxon>
        <taxon>Agaricomycetes</taxon>
        <taxon>Sebacinales</taxon>
        <taxon>Serendipitaceae</taxon>
        <taxon>Serendipita</taxon>
    </lineage>
</organism>
<feature type="region of interest" description="Disordered" evidence="9">
    <location>
        <begin position="351"/>
        <end position="370"/>
    </location>
</feature>
<feature type="transmembrane region" description="Helical" evidence="10">
    <location>
        <begin position="436"/>
        <end position="459"/>
    </location>
</feature>
<dbReference type="HOGENOM" id="CLU_020802_1_0_1"/>
<sequence length="664" mass="73301">MSSSSYKSAKELFVSDTKGSTITHINLISLIAFTSLCLYSSLRTHLPFFPPKNPFLLFAVQFVVLVLPLLGAVTYAAQGQSGFEALKWNVVLGMPALAVCLRFDSKRRIVSESIPTSSPNPSMVDISTEHSFKKQQQRQITVLQLPAVTTWRAHMMIMTVLGILAVDFPVFPRSLAKCEVFGVSLMDLGVGSFIFAQGVASALPLIKEPDHLSKRIGPKVLASLKKTSPLLLLGLVRLVLVKSTDYPGEHISEYGTHWNFFITLAAIPPLQMSLQPLFGYLPVPLVGLLVTFVHQLFLSFTKLQYWTLHSPRTNIINHNKEGLVSLPGYLAIHLLGLSVGLLIFPPTPSHFQRTRSSKVNNSDSSSEDEADIKDDVIEDLKNGSIETRRLESLSGERDDSKTAIELCSYGVLYAVLFLFVRLAAPKDDVSRVLANLQYVLWITTFNIFFLLLYIVHDIYFYPSLTRKPRATDAAAQLGPTAPPTSTNDAWAASTSTSITRPSLSHEPSRDEYGYGQMQAHARGGHGNSRPGSRQGFLTVEDSENDMAGESGPSKRRRSARKSWEGTESHFKGLKVGEASRSSKREVTVSQEEESLRKSSPELLEGFNRNGLVIFLLANVLTGIINLSIETIYMPDGTALGILGAYLLFLCGFAWTFRGTRLLKL</sequence>
<evidence type="ECO:0000256" key="3">
    <source>
        <dbReference type="ARBA" id="ARBA00007559"/>
    </source>
</evidence>
<keyword evidence="5" id="KW-0337">GPI-anchor biosynthesis</keyword>
<dbReference type="Pfam" id="PF06423">
    <property type="entry name" value="GWT1"/>
    <property type="match status" value="2"/>
</dbReference>
<dbReference type="PANTHER" id="PTHR20661">
    <property type="entry name" value="PHOSPHATIDYLINOSITOL-GLYCAN BIOSYNTHESIS CLASS W PROTEIN"/>
    <property type="match status" value="1"/>
</dbReference>
<evidence type="ECO:0000256" key="1">
    <source>
        <dbReference type="ARBA" id="ARBA00004141"/>
    </source>
</evidence>
<dbReference type="GO" id="GO:0006506">
    <property type="term" value="P:GPI anchor biosynthetic process"/>
    <property type="evidence" value="ECO:0007669"/>
    <property type="project" value="UniProtKB-UniPathway"/>
</dbReference>
<keyword evidence="12" id="KW-1185">Reference proteome</keyword>
<feature type="transmembrane region" description="Helical" evidence="10">
    <location>
        <begin position="638"/>
        <end position="656"/>
    </location>
</feature>
<dbReference type="GO" id="GO:0032216">
    <property type="term" value="F:glucosaminyl-phosphatidylinositol O-acyltransferase activity"/>
    <property type="evidence" value="ECO:0007669"/>
    <property type="project" value="TreeGrafter"/>
</dbReference>
<keyword evidence="6 10" id="KW-0812">Transmembrane</keyword>
<accession>A0A0C2WEG0</accession>
<dbReference type="GO" id="GO:0016020">
    <property type="term" value="C:membrane"/>
    <property type="evidence" value="ECO:0007669"/>
    <property type="project" value="UniProtKB-SubCell"/>
</dbReference>
<evidence type="ECO:0000256" key="4">
    <source>
        <dbReference type="ARBA" id="ARBA00014495"/>
    </source>
</evidence>
<dbReference type="PANTHER" id="PTHR20661:SF0">
    <property type="entry name" value="PHOSPHATIDYLINOSITOL-GLYCAN BIOSYNTHESIS CLASS W PROTEIN"/>
    <property type="match status" value="1"/>
</dbReference>
<feature type="transmembrane region" description="Helical" evidence="10">
    <location>
        <begin position="153"/>
        <end position="171"/>
    </location>
</feature>
<evidence type="ECO:0000256" key="9">
    <source>
        <dbReference type="SAM" id="MobiDB-lite"/>
    </source>
</evidence>
<feature type="transmembrane region" description="Helical" evidence="10">
    <location>
        <begin position="54"/>
        <end position="73"/>
    </location>
</feature>
<evidence type="ECO:0000256" key="8">
    <source>
        <dbReference type="ARBA" id="ARBA00023136"/>
    </source>
</evidence>
<gene>
    <name evidence="11" type="ORF">M408DRAFT_331516</name>
</gene>
<feature type="transmembrane region" description="Helical" evidence="10">
    <location>
        <begin position="20"/>
        <end position="42"/>
    </location>
</feature>
<dbReference type="EMBL" id="KN824319">
    <property type="protein sequence ID" value="KIM24843.1"/>
    <property type="molecule type" value="Genomic_DNA"/>
</dbReference>
<dbReference type="OrthoDB" id="15270at2759"/>
<evidence type="ECO:0000313" key="12">
    <source>
        <dbReference type="Proteomes" id="UP000054097"/>
    </source>
</evidence>
<comment type="similarity">
    <text evidence="3">Belongs to the PIGW family.</text>
</comment>
<evidence type="ECO:0000256" key="10">
    <source>
        <dbReference type="SAM" id="Phobius"/>
    </source>
</evidence>
<evidence type="ECO:0000256" key="2">
    <source>
        <dbReference type="ARBA" id="ARBA00004687"/>
    </source>
</evidence>
<keyword evidence="8 10" id="KW-0472">Membrane</keyword>
<feature type="region of interest" description="Disordered" evidence="9">
    <location>
        <begin position="475"/>
        <end position="594"/>
    </location>
</feature>
<reference evidence="11 12" key="1">
    <citation type="submission" date="2014-04" db="EMBL/GenBank/DDBJ databases">
        <authorList>
            <consortium name="DOE Joint Genome Institute"/>
            <person name="Kuo A."/>
            <person name="Zuccaro A."/>
            <person name="Kohler A."/>
            <person name="Nagy L.G."/>
            <person name="Floudas D."/>
            <person name="Copeland A."/>
            <person name="Barry K.W."/>
            <person name="Cichocki N."/>
            <person name="Veneault-Fourrey C."/>
            <person name="LaButti K."/>
            <person name="Lindquist E.A."/>
            <person name="Lipzen A."/>
            <person name="Lundell T."/>
            <person name="Morin E."/>
            <person name="Murat C."/>
            <person name="Sun H."/>
            <person name="Tunlid A."/>
            <person name="Henrissat B."/>
            <person name="Grigoriev I.V."/>
            <person name="Hibbett D.S."/>
            <person name="Martin F."/>
            <person name="Nordberg H.P."/>
            <person name="Cantor M.N."/>
            <person name="Hua S.X."/>
        </authorList>
    </citation>
    <scope>NUCLEOTIDE SEQUENCE [LARGE SCALE GENOMIC DNA]</scope>
    <source>
        <strain evidence="11 12">MAFF 305830</strain>
    </source>
</reference>
<dbReference type="GO" id="GO:0005783">
    <property type="term" value="C:endoplasmic reticulum"/>
    <property type="evidence" value="ECO:0007669"/>
    <property type="project" value="TreeGrafter"/>
</dbReference>
<protein>
    <recommendedName>
        <fullName evidence="4">GPI-anchored wall transfer protein 1</fullName>
    </recommendedName>
</protein>
<feature type="compositionally biased region" description="Polar residues" evidence="9">
    <location>
        <begin position="483"/>
        <end position="502"/>
    </location>
</feature>
<dbReference type="GO" id="GO:0072659">
    <property type="term" value="P:protein localization to plasma membrane"/>
    <property type="evidence" value="ECO:0007669"/>
    <property type="project" value="TreeGrafter"/>
</dbReference>
<feature type="transmembrane region" description="Helical" evidence="10">
    <location>
        <begin position="326"/>
        <end position="345"/>
    </location>
</feature>
<feature type="transmembrane region" description="Helical" evidence="10">
    <location>
        <begin position="277"/>
        <end position="298"/>
    </location>
</feature>
<evidence type="ECO:0000256" key="6">
    <source>
        <dbReference type="ARBA" id="ARBA00022692"/>
    </source>
</evidence>
<feature type="transmembrane region" description="Helical" evidence="10">
    <location>
        <begin position="611"/>
        <end position="632"/>
    </location>
</feature>
<comment type="subcellular location">
    <subcellularLocation>
        <location evidence="1">Membrane</location>
        <topology evidence="1">Multi-pass membrane protein</topology>
    </subcellularLocation>
</comment>
<dbReference type="AlphaFoldDB" id="A0A0C2WEG0"/>
<evidence type="ECO:0000256" key="7">
    <source>
        <dbReference type="ARBA" id="ARBA00022989"/>
    </source>
</evidence>
<feature type="compositionally biased region" description="Basic and acidic residues" evidence="9">
    <location>
        <begin position="561"/>
        <end position="570"/>
    </location>
</feature>
<dbReference type="InterPro" id="IPR009447">
    <property type="entry name" value="PIGW/GWT1"/>
</dbReference>
<comment type="pathway">
    <text evidence="2">Glycolipid biosynthesis; glycosylphosphatidylinositol-anchor biosynthesis.</text>
</comment>
<feature type="transmembrane region" description="Helical" evidence="10">
    <location>
        <begin position="406"/>
        <end position="424"/>
    </location>
</feature>
<name>A0A0C2WEG0_SERVB</name>
<proteinExistence type="inferred from homology"/>
<dbReference type="UniPathway" id="UPA00196"/>
<dbReference type="STRING" id="933852.A0A0C2WEG0"/>
<evidence type="ECO:0000256" key="5">
    <source>
        <dbReference type="ARBA" id="ARBA00022502"/>
    </source>
</evidence>